<keyword evidence="2" id="KW-0812">Transmembrane</keyword>
<dbReference type="RefSeq" id="WP_242383672.1">
    <property type="nucleotide sequence ID" value="NZ_JAKRKC020000003.1"/>
</dbReference>
<name>A0ABT0GA57_9ACTN</name>
<dbReference type="Proteomes" id="UP001317259">
    <property type="component" value="Unassembled WGS sequence"/>
</dbReference>
<reference evidence="3 4" key="1">
    <citation type="submission" date="2022-04" db="EMBL/GenBank/DDBJ databases">
        <title>Genome draft of Actinomadura sp. ATCC 31491.</title>
        <authorList>
            <person name="Shi X."/>
            <person name="Du Y."/>
        </authorList>
    </citation>
    <scope>NUCLEOTIDE SEQUENCE [LARGE SCALE GENOMIC DNA]</scope>
    <source>
        <strain evidence="3 4">ATCC 31491</strain>
    </source>
</reference>
<feature type="region of interest" description="Disordered" evidence="1">
    <location>
        <begin position="123"/>
        <end position="188"/>
    </location>
</feature>
<feature type="compositionally biased region" description="Pro residues" evidence="1">
    <location>
        <begin position="68"/>
        <end position="85"/>
    </location>
</feature>
<feature type="transmembrane region" description="Helical" evidence="2">
    <location>
        <begin position="92"/>
        <end position="114"/>
    </location>
</feature>
<feature type="compositionally biased region" description="Low complexity" evidence="1">
    <location>
        <begin position="162"/>
        <end position="177"/>
    </location>
</feature>
<keyword evidence="4" id="KW-1185">Reference proteome</keyword>
<keyword evidence="2" id="KW-1133">Transmembrane helix</keyword>
<keyword evidence="2" id="KW-0472">Membrane</keyword>
<organism evidence="3 4">
    <name type="scientific">Actinomadura luzonensis</name>
    <dbReference type="NCBI Taxonomy" id="2805427"/>
    <lineage>
        <taxon>Bacteria</taxon>
        <taxon>Bacillati</taxon>
        <taxon>Actinomycetota</taxon>
        <taxon>Actinomycetes</taxon>
        <taxon>Streptosporangiales</taxon>
        <taxon>Thermomonosporaceae</taxon>
        <taxon>Actinomadura</taxon>
    </lineage>
</organism>
<proteinExistence type="predicted"/>
<accession>A0ABT0GA57</accession>
<sequence length="340" mass="36262">MTYPPQPPPYPQPRQGGPPGLPERRGPYDPPASYGPTGYDRPASYNPPAHDPTASYGAPVHDPTVPYDAPPARLPQYGLPPAPYEPPRRNTALVVGLSVGLGALLLGGGAYGAIRAASARPSLSLPGNAASRPAAAPTTVPWASDPPSDQPNDQPSDEPDDQPSGQPSGRPSPQPRGTTHAVPGSPITNTEFGDWAFAAGRVRFAADRKGGWTYDTCEPVDAQGVLAKNDCERATQVAYSAYRGHLKAVQVVMAFPTDKAAKTAETRLLKLTSDGVNIRRDMVQAAYAYGRVRTNAIKKYLIVTVVTADRTARAKASKFHLYLQADALRYFLLRDVTITS</sequence>
<evidence type="ECO:0000313" key="4">
    <source>
        <dbReference type="Proteomes" id="UP001317259"/>
    </source>
</evidence>
<comment type="caution">
    <text evidence="3">The sequence shown here is derived from an EMBL/GenBank/DDBJ whole genome shotgun (WGS) entry which is preliminary data.</text>
</comment>
<gene>
    <name evidence="3" type="ORF">MF672_045245</name>
</gene>
<feature type="region of interest" description="Disordered" evidence="1">
    <location>
        <begin position="1"/>
        <end position="89"/>
    </location>
</feature>
<dbReference type="EMBL" id="JAKRKC020000003">
    <property type="protein sequence ID" value="MCK2220966.1"/>
    <property type="molecule type" value="Genomic_DNA"/>
</dbReference>
<evidence type="ECO:0000256" key="2">
    <source>
        <dbReference type="SAM" id="Phobius"/>
    </source>
</evidence>
<evidence type="ECO:0000256" key="1">
    <source>
        <dbReference type="SAM" id="MobiDB-lite"/>
    </source>
</evidence>
<protein>
    <submittedName>
        <fullName evidence="3">Uncharacterized protein</fullName>
    </submittedName>
</protein>
<feature type="compositionally biased region" description="Low complexity" evidence="1">
    <location>
        <begin position="145"/>
        <end position="154"/>
    </location>
</feature>
<evidence type="ECO:0000313" key="3">
    <source>
        <dbReference type="EMBL" id="MCK2220966.1"/>
    </source>
</evidence>
<feature type="compositionally biased region" description="Pro residues" evidence="1">
    <location>
        <begin position="1"/>
        <end position="12"/>
    </location>
</feature>